<reference evidence="1 2" key="1">
    <citation type="submission" date="2015-12" db="EMBL/GenBank/DDBJ databases">
        <title>Draft genome of the nematode, Onchocerca flexuosa.</title>
        <authorList>
            <person name="Mitreva M."/>
        </authorList>
    </citation>
    <scope>NUCLEOTIDE SEQUENCE [LARGE SCALE GENOMIC DNA]</scope>
    <source>
        <strain evidence="1">Red Deer</strain>
    </source>
</reference>
<dbReference type="OrthoDB" id="20839at2759"/>
<dbReference type="EMBL" id="KZ270361">
    <property type="protein sequence ID" value="OZC05871.1"/>
    <property type="molecule type" value="Genomic_DNA"/>
</dbReference>
<evidence type="ECO:0000313" key="2">
    <source>
        <dbReference type="Proteomes" id="UP000242913"/>
    </source>
</evidence>
<name>A0A238BKE2_9BILA</name>
<gene>
    <name evidence="1" type="ORF">X798_07151</name>
</gene>
<feature type="non-terminal residue" evidence="1">
    <location>
        <position position="129"/>
    </location>
</feature>
<proteinExistence type="predicted"/>
<sequence>LRRICEKANISEGVIRYIIAYWSLKRKSRFGVPLLRRLIHSKTLPKSTDTSPTSGREAHTSETRTYFLLRTNLERVRLLCELVKKREKMKKEFYDSTASLLNRLTKPLNTIMDEVIEKISSKDYSDVSP</sequence>
<accession>A0A238BKE2</accession>
<evidence type="ECO:0000313" key="1">
    <source>
        <dbReference type="EMBL" id="OZC05871.1"/>
    </source>
</evidence>
<protein>
    <submittedName>
        <fullName evidence="1">Uncharacterized protein</fullName>
    </submittedName>
</protein>
<keyword evidence="2" id="KW-1185">Reference proteome</keyword>
<dbReference type="Proteomes" id="UP000242913">
    <property type="component" value="Unassembled WGS sequence"/>
</dbReference>
<feature type="non-terminal residue" evidence="1">
    <location>
        <position position="1"/>
    </location>
</feature>
<dbReference type="AlphaFoldDB" id="A0A238BKE2"/>
<organism evidence="1 2">
    <name type="scientific">Onchocerca flexuosa</name>
    <dbReference type="NCBI Taxonomy" id="387005"/>
    <lineage>
        <taxon>Eukaryota</taxon>
        <taxon>Metazoa</taxon>
        <taxon>Ecdysozoa</taxon>
        <taxon>Nematoda</taxon>
        <taxon>Chromadorea</taxon>
        <taxon>Rhabditida</taxon>
        <taxon>Spirurina</taxon>
        <taxon>Spiruromorpha</taxon>
        <taxon>Filarioidea</taxon>
        <taxon>Onchocercidae</taxon>
        <taxon>Onchocerca</taxon>
    </lineage>
</organism>